<dbReference type="SUPFAM" id="SSF50952">
    <property type="entry name" value="Soluble quinoprotein glucose dehydrogenase"/>
    <property type="match status" value="1"/>
</dbReference>
<keyword evidence="3" id="KW-1185">Reference proteome</keyword>
<dbReference type="GO" id="GO:0007156">
    <property type="term" value="P:homophilic cell adhesion via plasma membrane adhesion molecules"/>
    <property type="evidence" value="ECO:0007669"/>
    <property type="project" value="InterPro"/>
</dbReference>
<dbReference type="CDD" id="cd11304">
    <property type="entry name" value="Cadherin_repeat"/>
    <property type="match status" value="1"/>
</dbReference>
<dbReference type="AlphaFoldDB" id="A0A4S1W8T1"/>
<sequence>MRRFAFGSLLLLAACSGNDGGGGGGGTPTPTPANTAPSFTSAATATVVENAALGYQAAATDAEGNPITFSIAGGADATRFAITAAGALSFVTPPNFELPADADGDNVYAVQLAASDGTASGTLNLQVTVTNSREGIAVKRVGTGFDQPIDVAAVPGDNSRVLVAEKTGGVWFLTPATGAKSLAFRVTGLTTDNERGLLGIAPSPNFATTSEVMIHMTGAAGTIFIRRCFITSGGCADILSIPHPTNSNHNGGWIAWGPDGNLYVAVGDGGGGGDPNNNAQNPNSRLGKILRLARSGSGFAPAPGNPFVGGAGDPWVFALGLRNPFRNSFDGNRIIIADVGQGAIEELDLVRTDQPGLNFGWHYLEGTQPYTGTAPAGLTAPVSQYGHGSGPREGSSIIGGHVYRGPIPSLQGSYVFGDFISGNIWSVPATSLTQGALLAASSYERRNPDFAPDAGTIDQLVSFGLDGAGNLYIVDIAGEIFEVVPG</sequence>
<dbReference type="Gene3D" id="2.60.40.60">
    <property type="entry name" value="Cadherins"/>
    <property type="match status" value="1"/>
</dbReference>
<reference evidence="2 3" key="1">
    <citation type="submission" date="2019-04" db="EMBL/GenBank/DDBJ databases">
        <title>Sphingomonas psychrotolerans sp. nov., isolated from soil in the Tianshan Mountains, Xinjiang, China.</title>
        <authorList>
            <person name="Luo Y."/>
            <person name="Sheng H."/>
        </authorList>
    </citation>
    <scope>NUCLEOTIDE SEQUENCE [LARGE SCALE GENOMIC DNA]</scope>
    <source>
        <strain evidence="2 3">KIS18-15</strain>
    </source>
</reference>
<evidence type="ECO:0000313" key="2">
    <source>
        <dbReference type="EMBL" id="TGX39314.1"/>
    </source>
</evidence>
<evidence type="ECO:0000313" key="3">
    <source>
        <dbReference type="Proteomes" id="UP000309848"/>
    </source>
</evidence>
<dbReference type="GO" id="GO:0005509">
    <property type="term" value="F:calcium ion binding"/>
    <property type="evidence" value="ECO:0007669"/>
    <property type="project" value="InterPro"/>
</dbReference>
<gene>
    <name evidence="2" type="ORF">E5A74_17525</name>
</gene>
<dbReference type="PROSITE" id="PS50268">
    <property type="entry name" value="CADHERIN_2"/>
    <property type="match status" value="1"/>
</dbReference>
<dbReference type="PANTHER" id="PTHR19328">
    <property type="entry name" value="HEDGEHOG-INTERACTING PROTEIN"/>
    <property type="match status" value="1"/>
</dbReference>
<feature type="domain" description="Cadherin" evidence="1">
    <location>
        <begin position="39"/>
        <end position="150"/>
    </location>
</feature>
<dbReference type="PROSITE" id="PS51257">
    <property type="entry name" value="PROKAR_LIPOPROTEIN"/>
    <property type="match status" value="1"/>
</dbReference>
<dbReference type="InterPro" id="IPR011041">
    <property type="entry name" value="Quinoprot_gluc/sorb_DH_b-prop"/>
</dbReference>
<dbReference type="GO" id="GO:0016020">
    <property type="term" value="C:membrane"/>
    <property type="evidence" value="ECO:0007669"/>
    <property type="project" value="InterPro"/>
</dbReference>
<dbReference type="InterPro" id="IPR012938">
    <property type="entry name" value="Glc/Sorbosone_DH"/>
</dbReference>
<accession>A0A4S1W8T1</accession>
<comment type="caution">
    <text evidence="2">The sequence shown here is derived from an EMBL/GenBank/DDBJ whole genome shotgun (WGS) entry which is preliminary data.</text>
</comment>
<dbReference type="RefSeq" id="WP_135986923.1">
    <property type="nucleotide sequence ID" value="NZ_JAASQM010000001.1"/>
</dbReference>
<dbReference type="PANTHER" id="PTHR19328:SF13">
    <property type="entry name" value="HIPL1 PROTEIN"/>
    <property type="match status" value="1"/>
</dbReference>
<dbReference type="EMBL" id="SRXU01000008">
    <property type="protein sequence ID" value="TGX39314.1"/>
    <property type="molecule type" value="Genomic_DNA"/>
</dbReference>
<dbReference type="OrthoDB" id="9773411at2"/>
<evidence type="ECO:0000259" key="1">
    <source>
        <dbReference type="PROSITE" id="PS50268"/>
    </source>
</evidence>
<dbReference type="Gene3D" id="2.120.10.30">
    <property type="entry name" value="TolB, C-terminal domain"/>
    <property type="match status" value="1"/>
</dbReference>
<dbReference type="InterPro" id="IPR002126">
    <property type="entry name" value="Cadherin-like_dom"/>
</dbReference>
<proteinExistence type="predicted"/>
<protein>
    <submittedName>
        <fullName evidence="2">Cadherin domain-containing protein</fullName>
    </submittedName>
</protein>
<dbReference type="Proteomes" id="UP000309848">
    <property type="component" value="Unassembled WGS sequence"/>
</dbReference>
<dbReference type="Pfam" id="PF07995">
    <property type="entry name" value="GSDH"/>
    <property type="match status" value="1"/>
</dbReference>
<organism evidence="2 3">
    <name type="scientific">Sphingomonas naasensis</name>
    <dbReference type="NCBI Taxonomy" id="1344951"/>
    <lineage>
        <taxon>Bacteria</taxon>
        <taxon>Pseudomonadati</taxon>
        <taxon>Pseudomonadota</taxon>
        <taxon>Alphaproteobacteria</taxon>
        <taxon>Sphingomonadales</taxon>
        <taxon>Sphingomonadaceae</taxon>
        <taxon>Sphingomonas</taxon>
    </lineage>
</organism>
<dbReference type="InterPro" id="IPR011042">
    <property type="entry name" value="6-blade_b-propeller_TolB-like"/>
</dbReference>
<name>A0A4S1W8T1_9SPHN</name>